<protein>
    <submittedName>
        <fullName evidence="1">Uncharacterized protein</fullName>
    </submittedName>
</protein>
<gene>
    <name evidence="1" type="ORF">RHMOL_Rhmol05G0253900</name>
</gene>
<organism evidence="1 2">
    <name type="scientific">Rhododendron molle</name>
    <name type="common">Chinese azalea</name>
    <name type="synonym">Azalea mollis</name>
    <dbReference type="NCBI Taxonomy" id="49168"/>
    <lineage>
        <taxon>Eukaryota</taxon>
        <taxon>Viridiplantae</taxon>
        <taxon>Streptophyta</taxon>
        <taxon>Embryophyta</taxon>
        <taxon>Tracheophyta</taxon>
        <taxon>Spermatophyta</taxon>
        <taxon>Magnoliopsida</taxon>
        <taxon>eudicotyledons</taxon>
        <taxon>Gunneridae</taxon>
        <taxon>Pentapetalae</taxon>
        <taxon>asterids</taxon>
        <taxon>Ericales</taxon>
        <taxon>Ericaceae</taxon>
        <taxon>Ericoideae</taxon>
        <taxon>Rhodoreae</taxon>
        <taxon>Rhododendron</taxon>
    </lineage>
</organism>
<sequence length="576" mass="66093">MVVVVSAVLLQRRGTGPGEEGQERLAERTASDRGGERERPLELRSPGTGVAGVVGGDEFLGFLDGDEFTYVKEDLPPYLDSTSEPPPLFDGTTRLYTYYPCPFAQRVWIARNYKGLQDKIKLVPIDLKNRPAWYREKVYPENKDHFKQQFAEELLAYTDTLNKIVYTSFKGDAAKEAGSAFDYLETALHKFEDGPFFLGQFSLVDIAYAPFVERFQIFLQDAWKYDITAGRPKLATWIEEVNKIDAYKHTKCDPEELIQTYKQRFLKGGDFTTFKKLKLIHHSPRWSAVTVSPAFGKPRSAHRGRVRSQCPRPSANLGWPTCSGVRPQHHWTSENIPGFVKEDLPPTLDSTSLEPPPLFDGTTRLYIAYVCPFAQRVWIARNYKGLQDEIKLVAIDLGSKPTWYKEKVYRENKVPSLEHNNKVIGESLDLLQYLEDNFEGPKLFPNDPSKQQFAEELLEYTNTFNKTMFTYFKGDPVKETGSAFDYLETALNKFEDGLFFLGQFSLVDIAYGPFIGSFQLIFHDVWKYDITAGRPKLGAWIEEMNKIDAYTQTKYDRAKLVESYKKRFLVVPHTFN</sequence>
<proteinExistence type="predicted"/>
<accession>A0ACC0NT20</accession>
<dbReference type="Proteomes" id="UP001062846">
    <property type="component" value="Chromosome 5"/>
</dbReference>
<name>A0ACC0NT20_RHOML</name>
<evidence type="ECO:0000313" key="2">
    <source>
        <dbReference type="Proteomes" id="UP001062846"/>
    </source>
</evidence>
<comment type="caution">
    <text evidence="1">The sequence shown here is derived from an EMBL/GenBank/DDBJ whole genome shotgun (WGS) entry which is preliminary data.</text>
</comment>
<evidence type="ECO:0000313" key="1">
    <source>
        <dbReference type="EMBL" id="KAI8556445.1"/>
    </source>
</evidence>
<dbReference type="EMBL" id="CM046392">
    <property type="protein sequence ID" value="KAI8556445.1"/>
    <property type="molecule type" value="Genomic_DNA"/>
</dbReference>
<reference evidence="1" key="1">
    <citation type="submission" date="2022-02" db="EMBL/GenBank/DDBJ databases">
        <title>Plant Genome Project.</title>
        <authorList>
            <person name="Zhang R.-G."/>
        </authorList>
    </citation>
    <scope>NUCLEOTIDE SEQUENCE</scope>
    <source>
        <strain evidence="1">AT1</strain>
    </source>
</reference>
<keyword evidence="2" id="KW-1185">Reference proteome</keyword>